<proteinExistence type="inferred from homology"/>
<protein>
    <recommendedName>
        <fullName evidence="2">site-specific DNA-methyltransferase (adenine-specific)</fullName>
        <ecNumber evidence="2">2.1.1.72</ecNumber>
    </recommendedName>
</protein>
<evidence type="ECO:0000256" key="4">
    <source>
        <dbReference type="ARBA" id="ARBA00022679"/>
    </source>
</evidence>
<dbReference type="EC" id="2.1.1.72" evidence="2"/>
<dbReference type="PANTHER" id="PTHR33841">
    <property type="entry name" value="DNA METHYLTRANSFERASE YEEA-RELATED"/>
    <property type="match status" value="1"/>
</dbReference>
<dbReference type="REBASE" id="142300">
    <property type="entry name" value="Ste15098ORF18570P"/>
</dbReference>
<feature type="region of interest" description="Disordered" evidence="6">
    <location>
        <begin position="607"/>
        <end position="627"/>
    </location>
</feature>
<dbReference type="STRING" id="1219058.AOA14_18570"/>
<evidence type="ECO:0000256" key="2">
    <source>
        <dbReference type="ARBA" id="ARBA00011900"/>
    </source>
</evidence>
<evidence type="ECO:0000256" key="3">
    <source>
        <dbReference type="ARBA" id="ARBA00022603"/>
    </source>
</evidence>
<dbReference type="PANTHER" id="PTHR33841:SF1">
    <property type="entry name" value="DNA METHYLTRANSFERASE A"/>
    <property type="match status" value="1"/>
</dbReference>
<dbReference type="AlphaFoldDB" id="A0A142W3I0"/>
<dbReference type="InterPro" id="IPR029063">
    <property type="entry name" value="SAM-dependent_MTases_sf"/>
</dbReference>
<dbReference type="GO" id="GO:0003677">
    <property type="term" value="F:DNA binding"/>
    <property type="evidence" value="ECO:0007669"/>
    <property type="project" value="InterPro"/>
</dbReference>
<organism evidence="8 9">
    <name type="scientific">Sphingopyxis terrae subsp. terrae NBRC 15098</name>
    <dbReference type="NCBI Taxonomy" id="1219058"/>
    <lineage>
        <taxon>Bacteria</taxon>
        <taxon>Pseudomonadati</taxon>
        <taxon>Pseudomonadota</taxon>
        <taxon>Alphaproteobacteria</taxon>
        <taxon>Sphingomonadales</taxon>
        <taxon>Sphingomonadaceae</taxon>
        <taxon>Sphingopyxis</taxon>
    </lineage>
</organism>
<dbReference type="Pfam" id="PF02384">
    <property type="entry name" value="N6_Mtase"/>
    <property type="match status" value="1"/>
</dbReference>
<feature type="domain" description="DNA methylase adenine-specific" evidence="7">
    <location>
        <begin position="328"/>
        <end position="425"/>
    </location>
</feature>
<evidence type="ECO:0000256" key="6">
    <source>
        <dbReference type="SAM" id="MobiDB-lite"/>
    </source>
</evidence>
<dbReference type="InterPro" id="IPR003356">
    <property type="entry name" value="DNA_methylase_A-5"/>
</dbReference>
<sequence length="651" mass="70943">MSSANEVLGRYLNEIARIRGTGAGTGETSYYGALQGALNAIGELAQPSIFALPQLSGGPAGYPDFGLFVEHRSAQSAAWPAGVAPERGVVEADDVDAGLVVKRSSAQVTNYLAAYGLVLITNYRDFELLERDPDGGAPIVVEHFSFDLSPELFFTWARAPRRETDTALAVSFAEFLLRALTRRAPLAEPVDVAALLASYAREALGRASAPAALPSLAPLRQALGTSLGLHFADDAKGEHFFRSTLVQTLFYGLFSAWATHARGSADRFDWRTAVWTLNVPAVRALFEQVATPARLGALNIVELLGWASEALNRVDRTAFFARFAEGEAVQHFYEPFLAAYDPSLRRSLGVWYTPSEVVRYMVERVDRALREELGVVDGLADPNVFVLDPCTGTGSFVLEVLRKIASTLRDKGVGATLGAELKQAALRRVAGFEVLPAPFVIAHWQVGELLAAEGAPLDTDEEERAAIFLTNALTGWEDSAEAPALPFPELERERDLAAQIKRNEPILVVLGNPPYSAFAGTTTEQEGDLVGPYKEGLRERWRVRKFNLDELYVRFFRVAERKIENTGRGVVCLISNASYLGYRSFTVMRERLVNAFDTITIDALNGDSRQTGKLTPEGRPDPSIFSTPFNPEGIRVGTAIATLGSGPIDLM</sequence>
<comment type="catalytic activity">
    <reaction evidence="5">
        <text>a 2'-deoxyadenosine in DNA + S-adenosyl-L-methionine = an N(6)-methyl-2'-deoxyadenosine in DNA + S-adenosyl-L-homocysteine + H(+)</text>
        <dbReference type="Rhea" id="RHEA:15197"/>
        <dbReference type="Rhea" id="RHEA-COMP:12418"/>
        <dbReference type="Rhea" id="RHEA-COMP:12419"/>
        <dbReference type="ChEBI" id="CHEBI:15378"/>
        <dbReference type="ChEBI" id="CHEBI:57856"/>
        <dbReference type="ChEBI" id="CHEBI:59789"/>
        <dbReference type="ChEBI" id="CHEBI:90615"/>
        <dbReference type="ChEBI" id="CHEBI:90616"/>
        <dbReference type="EC" id="2.1.1.72"/>
    </reaction>
</comment>
<reference evidence="8 9" key="2">
    <citation type="journal article" date="2016" name="Genome Announc.">
        <title>Complete Genome Sequence of Sphingopyxis terrae Strain 203-1 (NBRC 111660), a Polyethylene Glycol Degrader.</title>
        <authorList>
            <person name="Ohtsubo Y."/>
            <person name="Nonoyama S."/>
            <person name="Nagata Y."/>
            <person name="Numata M."/>
            <person name="Tsuchikane K."/>
            <person name="Hosoyama A."/>
            <person name="Yamazoe A."/>
            <person name="Tsuda M."/>
            <person name="Fujita N."/>
            <person name="Kawai F."/>
        </authorList>
    </citation>
    <scope>NUCLEOTIDE SEQUENCE [LARGE SCALE GENOMIC DNA]</scope>
    <source>
        <strain evidence="8 9">203-1</strain>
    </source>
</reference>
<reference evidence="9" key="1">
    <citation type="submission" date="2015-11" db="EMBL/GenBank/DDBJ databases">
        <title>Complete genome sequence of a polyethylene glycol-degrading strain Sphingopyxis terrae strain 203-1 (NBRC 15098).</title>
        <authorList>
            <person name="Yoshiyuki O."/>
            <person name="Shouta N."/>
            <person name="Nagata Y."/>
            <person name="Numata M."/>
            <person name="Tsuchikane K."/>
            <person name="Hosoyama A."/>
            <person name="Yamazoe A."/>
            <person name="Tsuda M."/>
            <person name="Fujita N."/>
            <person name="Kawai F."/>
        </authorList>
    </citation>
    <scope>NUCLEOTIDE SEQUENCE [LARGE SCALE GENOMIC DNA]</scope>
    <source>
        <strain evidence="9">203-1</strain>
    </source>
</reference>
<keyword evidence="3" id="KW-0489">Methyltransferase</keyword>
<dbReference type="GO" id="GO:0009007">
    <property type="term" value="F:site-specific DNA-methyltransferase (adenine-specific) activity"/>
    <property type="evidence" value="ECO:0007669"/>
    <property type="project" value="UniProtKB-EC"/>
</dbReference>
<gene>
    <name evidence="8" type="ORF">AOA14_18570</name>
</gene>
<dbReference type="RefSeq" id="WP_062902872.1">
    <property type="nucleotide sequence ID" value="NZ_CP013342.1"/>
</dbReference>
<dbReference type="InterPro" id="IPR050953">
    <property type="entry name" value="N4_N6_ade-DNA_methylase"/>
</dbReference>
<dbReference type="Gene3D" id="3.40.50.150">
    <property type="entry name" value="Vaccinia Virus protein VP39"/>
    <property type="match status" value="1"/>
</dbReference>
<dbReference type="PRINTS" id="PR00507">
    <property type="entry name" value="N12N6MTFRASE"/>
</dbReference>
<dbReference type="SUPFAM" id="SSF53335">
    <property type="entry name" value="S-adenosyl-L-methionine-dependent methyltransferases"/>
    <property type="match status" value="1"/>
</dbReference>
<accession>A0A142W3I0</accession>
<dbReference type="KEGG" id="ster:AOA14_18570"/>
<name>A0A142W3I0_9SPHN</name>
<evidence type="ECO:0000313" key="9">
    <source>
        <dbReference type="Proteomes" id="UP000076234"/>
    </source>
</evidence>
<evidence type="ECO:0000259" key="7">
    <source>
        <dbReference type="Pfam" id="PF02384"/>
    </source>
</evidence>
<dbReference type="Proteomes" id="UP000076234">
    <property type="component" value="Chromosome"/>
</dbReference>
<keyword evidence="4" id="KW-0808">Transferase</keyword>
<evidence type="ECO:0000256" key="5">
    <source>
        <dbReference type="ARBA" id="ARBA00047942"/>
    </source>
</evidence>
<dbReference type="GO" id="GO:0008170">
    <property type="term" value="F:N-methyltransferase activity"/>
    <property type="evidence" value="ECO:0007669"/>
    <property type="project" value="InterPro"/>
</dbReference>
<dbReference type="GO" id="GO:0032259">
    <property type="term" value="P:methylation"/>
    <property type="evidence" value="ECO:0007669"/>
    <property type="project" value="UniProtKB-KW"/>
</dbReference>
<evidence type="ECO:0000313" key="8">
    <source>
        <dbReference type="EMBL" id="AMU96606.1"/>
    </source>
</evidence>
<dbReference type="EMBL" id="CP013342">
    <property type="protein sequence ID" value="AMU96606.1"/>
    <property type="molecule type" value="Genomic_DNA"/>
</dbReference>
<evidence type="ECO:0000256" key="1">
    <source>
        <dbReference type="ARBA" id="ARBA00006594"/>
    </source>
</evidence>
<comment type="similarity">
    <text evidence="1">Belongs to the N(4)/N(6)-methyltransferase family.</text>
</comment>